<reference evidence="1 2" key="1">
    <citation type="submission" date="2020-08" db="EMBL/GenBank/DDBJ databases">
        <title>Whole-Genome Sequence of French Clinical Streptomyces mexicanus Strain Q0842.</title>
        <authorList>
            <person name="Boxberger M."/>
            <person name="La Scola B."/>
        </authorList>
    </citation>
    <scope>NUCLEOTIDE SEQUENCE [LARGE SCALE GENOMIC DNA]</scope>
    <source>
        <strain evidence="1 2">Marseille-Q0842</strain>
    </source>
</reference>
<proteinExistence type="predicted"/>
<dbReference type="OrthoDB" id="3689934at2"/>
<sequence length="218" mass="23763">MTPLVFKGHPVPYITAWTAEPIPLPRVTADAQGLGLLGHARDGDGVLWRPFGLRQGMGRPEYGTVHGPRQRRCMRRLLCQVCGCPADRDERGWLWLLEDHRGERGWPEGEVTTHPPVCRPCAGVAARLCPHLRDNVVAVRVARPVVDAVYGQFYKLGRPFSPVAGERGVALISDPAVQWMLGGQLAASLMDVTIVDLAELGETGPQAEQWPDAAAPVS</sequence>
<evidence type="ECO:0000313" key="2">
    <source>
        <dbReference type="Proteomes" id="UP000517694"/>
    </source>
</evidence>
<name>A0A7X1I6P4_9ACTN</name>
<accession>A0A7X1I6P4</accession>
<dbReference type="RefSeq" id="WP_159665731.1">
    <property type="nucleotide sequence ID" value="NZ_JACMHY010000022.1"/>
</dbReference>
<dbReference type="Proteomes" id="UP000517694">
    <property type="component" value="Unassembled WGS sequence"/>
</dbReference>
<comment type="caution">
    <text evidence="1">The sequence shown here is derived from an EMBL/GenBank/DDBJ whole genome shotgun (WGS) entry which is preliminary data.</text>
</comment>
<organism evidence="1 2">
    <name type="scientific">Streptomyces mexicanus</name>
    <dbReference type="NCBI Taxonomy" id="178566"/>
    <lineage>
        <taxon>Bacteria</taxon>
        <taxon>Bacillati</taxon>
        <taxon>Actinomycetota</taxon>
        <taxon>Actinomycetes</taxon>
        <taxon>Kitasatosporales</taxon>
        <taxon>Streptomycetaceae</taxon>
        <taxon>Streptomyces</taxon>
    </lineage>
</organism>
<gene>
    <name evidence="1" type="ORF">H1R13_34025</name>
</gene>
<keyword evidence="2" id="KW-1185">Reference proteome</keyword>
<protein>
    <submittedName>
        <fullName evidence="1">Uncharacterized protein</fullName>
    </submittedName>
</protein>
<dbReference type="EMBL" id="JACMHY010000022">
    <property type="protein sequence ID" value="MBC2869792.1"/>
    <property type="molecule type" value="Genomic_DNA"/>
</dbReference>
<evidence type="ECO:0000313" key="1">
    <source>
        <dbReference type="EMBL" id="MBC2869792.1"/>
    </source>
</evidence>
<dbReference type="AlphaFoldDB" id="A0A7X1I6P4"/>